<evidence type="ECO:0000256" key="2">
    <source>
        <dbReference type="ARBA" id="ARBA00022475"/>
    </source>
</evidence>
<gene>
    <name evidence="8" type="ORF">ET524_06295</name>
</gene>
<dbReference type="PANTHER" id="PTHR43124">
    <property type="entry name" value="PURINE EFFLUX PUMP PBUE"/>
    <property type="match status" value="1"/>
</dbReference>
<feature type="transmembrane region" description="Helical" evidence="6">
    <location>
        <begin position="311"/>
        <end position="329"/>
    </location>
</feature>
<keyword evidence="2" id="KW-1003">Cell membrane</keyword>
<reference evidence="8 9" key="1">
    <citation type="submission" date="2019-01" db="EMBL/GenBank/DDBJ databases">
        <title>Senegalimassilia sp. nov. KGMB04484 isolated human feces.</title>
        <authorList>
            <person name="Han K.-I."/>
            <person name="Kim J.-S."/>
            <person name="Lee K.C."/>
            <person name="Suh M.K."/>
            <person name="Eom M.K."/>
            <person name="Lee J.H."/>
            <person name="Park S.-H."/>
            <person name="Kang S.W."/>
            <person name="Park J.-E."/>
            <person name="Oh B.S."/>
            <person name="Yu S.Y."/>
            <person name="Choi S.-H."/>
            <person name="Lee D.H."/>
            <person name="Yoon H."/>
            <person name="Kim B.-Y."/>
            <person name="Lee J.H."/>
            <person name="Lee J.-S."/>
        </authorList>
    </citation>
    <scope>NUCLEOTIDE SEQUENCE [LARGE SCALE GENOMIC DNA]</scope>
    <source>
        <strain evidence="8 9">KGMB04484</strain>
    </source>
</reference>
<evidence type="ECO:0000256" key="4">
    <source>
        <dbReference type="ARBA" id="ARBA00022989"/>
    </source>
</evidence>
<dbReference type="Pfam" id="PF07690">
    <property type="entry name" value="MFS_1"/>
    <property type="match status" value="1"/>
</dbReference>
<dbReference type="InterPro" id="IPR036259">
    <property type="entry name" value="MFS_trans_sf"/>
</dbReference>
<evidence type="ECO:0000256" key="5">
    <source>
        <dbReference type="ARBA" id="ARBA00023136"/>
    </source>
</evidence>
<accession>A0A4Q2K172</accession>
<dbReference type="GO" id="GO:0005886">
    <property type="term" value="C:plasma membrane"/>
    <property type="evidence" value="ECO:0007669"/>
    <property type="project" value="UniProtKB-SubCell"/>
</dbReference>
<protein>
    <submittedName>
        <fullName evidence="8">MFS transporter</fullName>
    </submittedName>
</protein>
<feature type="transmembrane region" description="Helical" evidence="6">
    <location>
        <begin position="357"/>
        <end position="377"/>
    </location>
</feature>
<feature type="domain" description="Major facilitator superfamily (MFS) profile" evidence="7">
    <location>
        <begin position="22"/>
        <end position="403"/>
    </location>
</feature>
<comment type="subcellular location">
    <subcellularLocation>
        <location evidence="1">Cell membrane</location>
        <topology evidence="1">Multi-pass membrane protein</topology>
    </subcellularLocation>
</comment>
<evidence type="ECO:0000256" key="6">
    <source>
        <dbReference type="SAM" id="Phobius"/>
    </source>
</evidence>
<feature type="transmembrane region" description="Helical" evidence="6">
    <location>
        <begin position="21"/>
        <end position="40"/>
    </location>
</feature>
<feature type="transmembrane region" description="Helical" evidence="6">
    <location>
        <begin position="218"/>
        <end position="237"/>
    </location>
</feature>
<dbReference type="GO" id="GO:0022857">
    <property type="term" value="F:transmembrane transporter activity"/>
    <property type="evidence" value="ECO:0007669"/>
    <property type="project" value="InterPro"/>
</dbReference>
<feature type="transmembrane region" description="Helical" evidence="6">
    <location>
        <begin position="117"/>
        <end position="134"/>
    </location>
</feature>
<sequence length="403" mass="41163">MSAAATAPAGAQLPSRARGNAMILVLALSCFVFGCAYQYILGVPDQVAEIVGIDLSQVSLMMGVYGVCNAIGTPLLVMALTPRGPKTLLLVSLALMAAGMAVCAATPFYPIILAGRAIMGVGNGSFAATAYIAASRIAGPARSASAMSNVALGFSASFVFALPAARVLRDVITWQQAYWVLVAAAAFAFIVIALAVKIPDVPTSSSFSSQRATDVLRVFKNPCVVLPLACTALMFVGYASMNTYITPFMEGVLPDPAWVSGALFAFGLMSMVGSKASGWAADRFGSAPAVIGCVALQAATLVALGISAGSWAAALVAACLWTGISWGFLPAQNSFIMLNAGDDAAFAVSLSNSSLQLGSALGAFVAGGFIACLPLSAMPFLSAAFTLVAVVAEVAALRLARRR</sequence>
<dbReference type="InterPro" id="IPR050189">
    <property type="entry name" value="MFS_Efflux_Transporters"/>
</dbReference>
<keyword evidence="5 6" id="KW-0472">Membrane</keyword>
<dbReference type="AlphaFoldDB" id="A0A4Q2K172"/>
<dbReference type="SUPFAM" id="SSF103473">
    <property type="entry name" value="MFS general substrate transporter"/>
    <property type="match status" value="1"/>
</dbReference>
<dbReference type="InterPro" id="IPR011701">
    <property type="entry name" value="MFS"/>
</dbReference>
<evidence type="ECO:0000256" key="1">
    <source>
        <dbReference type="ARBA" id="ARBA00004651"/>
    </source>
</evidence>
<evidence type="ECO:0000256" key="3">
    <source>
        <dbReference type="ARBA" id="ARBA00022692"/>
    </source>
</evidence>
<feature type="transmembrane region" description="Helical" evidence="6">
    <location>
        <begin position="286"/>
        <end position="305"/>
    </location>
</feature>
<dbReference type="EMBL" id="SDPW01000001">
    <property type="protein sequence ID" value="RXZ54128.1"/>
    <property type="molecule type" value="Genomic_DNA"/>
</dbReference>
<organism evidence="8 9">
    <name type="scientific">Senegalimassilia faecalis</name>
    <dbReference type="NCBI Taxonomy" id="2509433"/>
    <lineage>
        <taxon>Bacteria</taxon>
        <taxon>Bacillati</taxon>
        <taxon>Actinomycetota</taxon>
        <taxon>Coriobacteriia</taxon>
        <taxon>Coriobacteriales</taxon>
        <taxon>Coriobacteriaceae</taxon>
        <taxon>Senegalimassilia</taxon>
    </lineage>
</organism>
<dbReference type="PANTHER" id="PTHR43124:SF10">
    <property type="entry name" value="PURINE EFFLUX PUMP PBUE"/>
    <property type="match status" value="1"/>
</dbReference>
<evidence type="ECO:0000259" key="7">
    <source>
        <dbReference type="PROSITE" id="PS50850"/>
    </source>
</evidence>
<feature type="transmembrane region" description="Helical" evidence="6">
    <location>
        <begin position="177"/>
        <end position="198"/>
    </location>
</feature>
<dbReference type="Proteomes" id="UP000293345">
    <property type="component" value="Unassembled WGS sequence"/>
</dbReference>
<feature type="transmembrane region" description="Helical" evidence="6">
    <location>
        <begin position="88"/>
        <end position="111"/>
    </location>
</feature>
<dbReference type="CDD" id="cd17324">
    <property type="entry name" value="MFS_NepI_like"/>
    <property type="match status" value="1"/>
</dbReference>
<feature type="transmembrane region" description="Helical" evidence="6">
    <location>
        <begin position="146"/>
        <end position="165"/>
    </location>
</feature>
<comment type="caution">
    <text evidence="8">The sequence shown here is derived from an EMBL/GenBank/DDBJ whole genome shotgun (WGS) entry which is preliminary data.</text>
</comment>
<keyword evidence="4 6" id="KW-1133">Transmembrane helix</keyword>
<dbReference type="InterPro" id="IPR020846">
    <property type="entry name" value="MFS_dom"/>
</dbReference>
<evidence type="ECO:0000313" key="8">
    <source>
        <dbReference type="EMBL" id="RXZ54128.1"/>
    </source>
</evidence>
<name>A0A4Q2K172_9ACTN</name>
<dbReference type="RefSeq" id="WP_129424184.1">
    <property type="nucleotide sequence ID" value="NZ_SDPW01000001.1"/>
</dbReference>
<dbReference type="PROSITE" id="PS50850">
    <property type="entry name" value="MFS"/>
    <property type="match status" value="1"/>
</dbReference>
<feature type="transmembrane region" description="Helical" evidence="6">
    <location>
        <begin position="60"/>
        <end position="81"/>
    </location>
</feature>
<dbReference type="Gene3D" id="1.20.1250.20">
    <property type="entry name" value="MFS general substrate transporter like domains"/>
    <property type="match status" value="2"/>
</dbReference>
<keyword evidence="3 6" id="KW-0812">Transmembrane</keyword>
<evidence type="ECO:0000313" key="9">
    <source>
        <dbReference type="Proteomes" id="UP000293345"/>
    </source>
</evidence>
<feature type="transmembrane region" description="Helical" evidence="6">
    <location>
        <begin position="383"/>
        <end position="400"/>
    </location>
</feature>
<keyword evidence="9" id="KW-1185">Reference proteome</keyword>
<proteinExistence type="predicted"/>
<feature type="transmembrane region" description="Helical" evidence="6">
    <location>
        <begin position="257"/>
        <end position="274"/>
    </location>
</feature>
<dbReference type="OrthoDB" id="9814237at2"/>